<dbReference type="Proteomes" id="UP001500571">
    <property type="component" value="Unassembled WGS sequence"/>
</dbReference>
<evidence type="ECO:0000313" key="3">
    <source>
        <dbReference type="Proteomes" id="UP001500571"/>
    </source>
</evidence>
<dbReference type="EMBL" id="BAAAPB010000004">
    <property type="protein sequence ID" value="GAA1969685.1"/>
    <property type="molecule type" value="Genomic_DNA"/>
</dbReference>
<feature type="domain" description="PilZ" evidence="1">
    <location>
        <begin position="92"/>
        <end position="200"/>
    </location>
</feature>
<dbReference type="Gene3D" id="2.40.10.220">
    <property type="entry name" value="predicted glycosyltransferase like domains"/>
    <property type="match status" value="1"/>
</dbReference>
<dbReference type="Pfam" id="PF07238">
    <property type="entry name" value="PilZ"/>
    <property type="match status" value="1"/>
</dbReference>
<evidence type="ECO:0000259" key="1">
    <source>
        <dbReference type="Pfam" id="PF07238"/>
    </source>
</evidence>
<dbReference type="InterPro" id="IPR009875">
    <property type="entry name" value="PilZ_domain"/>
</dbReference>
<gene>
    <name evidence="2" type="ORF">GCM10009798_32950</name>
</gene>
<sequence>MLPPLHSLLVLRDVEGRTWQSRAEAIDPYALTVARPFDLPLEDGPAPGATIEVTWTCEGGAYSLPTQLVETVREGLVAMWVVTPQGETTRAQRRAHFRLPLDGDVALTVAGAVGGVLDGHLVDVSEAALRVRVAPREAEACPAGSSVSAVFEIRQERFDVEGTVLRSWPSERANGDPAADVVVVLDLSEPQARDLRRALMAEQVQRRRLARD</sequence>
<comment type="caution">
    <text evidence="2">The sequence shown here is derived from an EMBL/GenBank/DDBJ whole genome shotgun (WGS) entry which is preliminary data.</text>
</comment>
<keyword evidence="3" id="KW-1185">Reference proteome</keyword>
<protein>
    <recommendedName>
        <fullName evidence="1">PilZ domain-containing protein</fullName>
    </recommendedName>
</protein>
<name>A0ABN2RIX1_9ACTN</name>
<reference evidence="2 3" key="1">
    <citation type="journal article" date="2019" name="Int. J. Syst. Evol. Microbiol.">
        <title>The Global Catalogue of Microorganisms (GCM) 10K type strain sequencing project: providing services to taxonomists for standard genome sequencing and annotation.</title>
        <authorList>
            <consortium name="The Broad Institute Genomics Platform"/>
            <consortium name="The Broad Institute Genome Sequencing Center for Infectious Disease"/>
            <person name="Wu L."/>
            <person name="Ma J."/>
        </authorList>
    </citation>
    <scope>NUCLEOTIDE SEQUENCE [LARGE SCALE GENOMIC DNA]</scope>
    <source>
        <strain evidence="2 3">JCM 15309</strain>
    </source>
</reference>
<organism evidence="2 3">
    <name type="scientific">Nocardioides panacihumi</name>
    <dbReference type="NCBI Taxonomy" id="400774"/>
    <lineage>
        <taxon>Bacteria</taxon>
        <taxon>Bacillati</taxon>
        <taxon>Actinomycetota</taxon>
        <taxon>Actinomycetes</taxon>
        <taxon>Propionibacteriales</taxon>
        <taxon>Nocardioidaceae</taxon>
        <taxon>Nocardioides</taxon>
    </lineage>
</organism>
<evidence type="ECO:0000313" key="2">
    <source>
        <dbReference type="EMBL" id="GAA1969685.1"/>
    </source>
</evidence>
<accession>A0ABN2RIX1</accession>
<proteinExistence type="predicted"/>